<organism evidence="3 4">
    <name type="scientific">Rhizodiscina lignyota</name>
    <dbReference type="NCBI Taxonomy" id="1504668"/>
    <lineage>
        <taxon>Eukaryota</taxon>
        <taxon>Fungi</taxon>
        <taxon>Dikarya</taxon>
        <taxon>Ascomycota</taxon>
        <taxon>Pezizomycotina</taxon>
        <taxon>Dothideomycetes</taxon>
        <taxon>Pleosporomycetidae</taxon>
        <taxon>Aulographales</taxon>
        <taxon>Rhizodiscinaceae</taxon>
        <taxon>Rhizodiscina</taxon>
    </lineage>
</organism>
<gene>
    <name evidence="3" type="ORF">NA57DRAFT_45140</name>
</gene>
<evidence type="ECO:0000256" key="1">
    <source>
        <dbReference type="ARBA" id="ARBA00022801"/>
    </source>
</evidence>
<dbReference type="AlphaFoldDB" id="A0A9P4I5E8"/>
<dbReference type="PANTHER" id="PTHR48081:SF8">
    <property type="entry name" value="ALPHA_BETA HYDROLASE FOLD-3 DOMAIN-CONTAINING PROTEIN-RELATED"/>
    <property type="match status" value="1"/>
</dbReference>
<dbReference type="EMBL" id="ML978132">
    <property type="protein sequence ID" value="KAF2095315.1"/>
    <property type="molecule type" value="Genomic_DNA"/>
</dbReference>
<name>A0A9P4I5E8_9PEZI</name>
<protein>
    <submittedName>
        <fullName evidence="3">Alpha/beta-hydrolase</fullName>
    </submittedName>
</protein>
<proteinExistence type="predicted"/>
<dbReference type="InterPro" id="IPR013094">
    <property type="entry name" value="AB_hydrolase_3"/>
</dbReference>
<dbReference type="SUPFAM" id="SSF53474">
    <property type="entry name" value="alpha/beta-Hydrolases"/>
    <property type="match status" value="1"/>
</dbReference>
<dbReference type="InterPro" id="IPR029058">
    <property type="entry name" value="AB_hydrolase_fold"/>
</dbReference>
<reference evidence="3" key="1">
    <citation type="journal article" date="2020" name="Stud. Mycol.">
        <title>101 Dothideomycetes genomes: a test case for predicting lifestyles and emergence of pathogens.</title>
        <authorList>
            <person name="Haridas S."/>
            <person name="Albert R."/>
            <person name="Binder M."/>
            <person name="Bloem J."/>
            <person name="Labutti K."/>
            <person name="Salamov A."/>
            <person name="Andreopoulos B."/>
            <person name="Baker S."/>
            <person name="Barry K."/>
            <person name="Bills G."/>
            <person name="Bluhm B."/>
            <person name="Cannon C."/>
            <person name="Castanera R."/>
            <person name="Culley D."/>
            <person name="Daum C."/>
            <person name="Ezra D."/>
            <person name="Gonzalez J."/>
            <person name="Henrissat B."/>
            <person name="Kuo A."/>
            <person name="Liang C."/>
            <person name="Lipzen A."/>
            <person name="Lutzoni F."/>
            <person name="Magnuson J."/>
            <person name="Mondo S."/>
            <person name="Nolan M."/>
            <person name="Ohm R."/>
            <person name="Pangilinan J."/>
            <person name="Park H.-J."/>
            <person name="Ramirez L."/>
            <person name="Alfaro M."/>
            <person name="Sun H."/>
            <person name="Tritt A."/>
            <person name="Yoshinaga Y."/>
            <person name="Zwiers L.-H."/>
            <person name="Turgeon B."/>
            <person name="Goodwin S."/>
            <person name="Spatafora J."/>
            <person name="Crous P."/>
            <person name="Grigoriev I."/>
        </authorList>
    </citation>
    <scope>NUCLEOTIDE SEQUENCE</scope>
    <source>
        <strain evidence="3">CBS 133067</strain>
    </source>
</reference>
<dbReference type="GO" id="GO:0016787">
    <property type="term" value="F:hydrolase activity"/>
    <property type="evidence" value="ECO:0007669"/>
    <property type="project" value="UniProtKB-KW"/>
</dbReference>
<keyword evidence="4" id="KW-1185">Reference proteome</keyword>
<dbReference type="OrthoDB" id="408631at2759"/>
<comment type="caution">
    <text evidence="3">The sequence shown here is derived from an EMBL/GenBank/DDBJ whole genome shotgun (WGS) entry which is preliminary data.</text>
</comment>
<dbReference type="Pfam" id="PF07859">
    <property type="entry name" value="Abhydrolase_3"/>
    <property type="match status" value="1"/>
</dbReference>
<dbReference type="PANTHER" id="PTHR48081">
    <property type="entry name" value="AB HYDROLASE SUPERFAMILY PROTEIN C4A8.06C"/>
    <property type="match status" value="1"/>
</dbReference>
<feature type="non-terminal residue" evidence="3">
    <location>
        <position position="1"/>
    </location>
</feature>
<accession>A0A9P4I5E8</accession>
<feature type="domain" description="Alpha/beta hydrolase fold-3" evidence="2">
    <location>
        <begin position="41"/>
        <end position="256"/>
    </location>
</feature>
<evidence type="ECO:0000259" key="2">
    <source>
        <dbReference type="Pfam" id="PF07859"/>
    </source>
</evidence>
<keyword evidence="1" id="KW-0378">Hydrolase</keyword>
<dbReference type="Gene3D" id="3.40.50.1820">
    <property type="entry name" value="alpha/beta hydrolase"/>
    <property type="match status" value="1"/>
</dbReference>
<dbReference type="Proteomes" id="UP000799772">
    <property type="component" value="Unassembled WGS sequence"/>
</dbReference>
<sequence length="290" mass="32269">GKPTWTERNESIAVRDGSTIKVRLYIPIDIPSDGAPVGVVNHGGGWFMGDLDSEAFLCRLFCFKFGMIMVNVDYRLYPDVQFPVPITDCYDAIKWTAVTAPSFGGNPHKGFITVGSSGGGTFSSIATHLARNANLSPPLTGCLLICPILTDEVISSSGTPVHRFGSRVRSPDQNADAPLMTRAMQESIKKLAEYDWPSPLLTPFNFKEHKGVCRTYIQVCGLDPWRDTGIVYGEVLREEGVEVRLDAYPGLPHIWWTTFSGLKVNETWVRNVLEGMEWLLERGESRGWRL</sequence>
<dbReference type="InterPro" id="IPR050300">
    <property type="entry name" value="GDXG_lipolytic_enzyme"/>
</dbReference>
<evidence type="ECO:0000313" key="4">
    <source>
        <dbReference type="Proteomes" id="UP000799772"/>
    </source>
</evidence>
<evidence type="ECO:0000313" key="3">
    <source>
        <dbReference type="EMBL" id="KAF2095315.1"/>
    </source>
</evidence>